<gene>
    <name evidence="2" type="ORF">B0I36DRAFT_317428</name>
</gene>
<accession>A0A9P8Y8N7</accession>
<feature type="compositionally biased region" description="Basic and acidic residues" evidence="1">
    <location>
        <begin position="121"/>
        <end position="132"/>
    </location>
</feature>
<dbReference type="EMBL" id="JAGTJQ010000003">
    <property type="protein sequence ID" value="KAH7035014.1"/>
    <property type="molecule type" value="Genomic_DNA"/>
</dbReference>
<comment type="caution">
    <text evidence="2">The sequence shown here is derived from an EMBL/GenBank/DDBJ whole genome shotgun (WGS) entry which is preliminary data.</text>
</comment>
<keyword evidence="3" id="KW-1185">Reference proteome</keyword>
<evidence type="ECO:0000313" key="2">
    <source>
        <dbReference type="EMBL" id="KAH7035014.1"/>
    </source>
</evidence>
<reference evidence="2" key="1">
    <citation type="journal article" date="2021" name="Nat. Commun.">
        <title>Genetic determinants of endophytism in the Arabidopsis root mycobiome.</title>
        <authorList>
            <person name="Mesny F."/>
            <person name="Miyauchi S."/>
            <person name="Thiergart T."/>
            <person name="Pickel B."/>
            <person name="Atanasova L."/>
            <person name="Karlsson M."/>
            <person name="Huettel B."/>
            <person name="Barry K.W."/>
            <person name="Haridas S."/>
            <person name="Chen C."/>
            <person name="Bauer D."/>
            <person name="Andreopoulos W."/>
            <person name="Pangilinan J."/>
            <person name="LaButti K."/>
            <person name="Riley R."/>
            <person name="Lipzen A."/>
            <person name="Clum A."/>
            <person name="Drula E."/>
            <person name="Henrissat B."/>
            <person name="Kohler A."/>
            <person name="Grigoriev I.V."/>
            <person name="Martin F.M."/>
            <person name="Hacquard S."/>
        </authorList>
    </citation>
    <scope>NUCLEOTIDE SEQUENCE</scope>
    <source>
        <strain evidence="2">MPI-CAGE-CH-0230</strain>
    </source>
</reference>
<proteinExistence type="predicted"/>
<sequence>MALRRDGFWQSTLAPAQVKWMRSRPLGTGTGDRRGQLVQGQGAAVLALQRPSKLTIATCRRDERGETQPSRAKGAGRTANAVIKDGGGSPPGRLRECFDVPWPGLMGQGGICLMDRQPCDKPQRLAEGDRASHSCGSRPPNPCRRAVEARAVPSR</sequence>
<dbReference type="AlphaFoldDB" id="A0A9P8Y8N7"/>
<evidence type="ECO:0000313" key="3">
    <source>
        <dbReference type="Proteomes" id="UP000756346"/>
    </source>
</evidence>
<dbReference type="GeneID" id="70182701"/>
<protein>
    <submittedName>
        <fullName evidence="2">Uncharacterized protein</fullName>
    </submittedName>
</protein>
<name>A0A9P8Y8N7_9PEZI</name>
<dbReference type="RefSeq" id="XP_046015107.1">
    <property type="nucleotide sequence ID" value="XM_046153155.1"/>
</dbReference>
<feature type="region of interest" description="Disordered" evidence="1">
    <location>
        <begin position="121"/>
        <end position="155"/>
    </location>
</feature>
<evidence type="ECO:0000256" key="1">
    <source>
        <dbReference type="SAM" id="MobiDB-lite"/>
    </source>
</evidence>
<dbReference type="Proteomes" id="UP000756346">
    <property type="component" value="Unassembled WGS sequence"/>
</dbReference>
<organism evidence="2 3">
    <name type="scientific">Microdochium trichocladiopsis</name>
    <dbReference type="NCBI Taxonomy" id="1682393"/>
    <lineage>
        <taxon>Eukaryota</taxon>
        <taxon>Fungi</taxon>
        <taxon>Dikarya</taxon>
        <taxon>Ascomycota</taxon>
        <taxon>Pezizomycotina</taxon>
        <taxon>Sordariomycetes</taxon>
        <taxon>Xylariomycetidae</taxon>
        <taxon>Xylariales</taxon>
        <taxon>Microdochiaceae</taxon>
        <taxon>Microdochium</taxon>
    </lineage>
</organism>
<feature type="region of interest" description="Disordered" evidence="1">
    <location>
        <begin position="61"/>
        <end position="95"/>
    </location>
</feature>